<comment type="caution">
    <text evidence="1">The sequence shown here is derived from an EMBL/GenBank/DDBJ whole genome shotgun (WGS) entry which is preliminary data.</text>
</comment>
<organism evidence="1 2">
    <name type="scientific">Phytophthora cactorum</name>
    <dbReference type="NCBI Taxonomy" id="29920"/>
    <lineage>
        <taxon>Eukaryota</taxon>
        <taxon>Sar</taxon>
        <taxon>Stramenopiles</taxon>
        <taxon>Oomycota</taxon>
        <taxon>Peronosporomycetes</taxon>
        <taxon>Peronosporales</taxon>
        <taxon>Peronosporaceae</taxon>
        <taxon>Phytophthora</taxon>
    </lineage>
</organism>
<reference evidence="1" key="1">
    <citation type="submission" date="2021-01" db="EMBL/GenBank/DDBJ databases">
        <title>Phytophthora aleatoria, a newly-described species from Pinus radiata is distinct from Phytophthora cactorum isolates based on comparative genomics.</title>
        <authorList>
            <person name="Mcdougal R."/>
            <person name="Panda P."/>
            <person name="Williams N."/>
            <person name="Studholme D.J."/>
        </authorList>
    </citation>
    <scope>NUCLEOTIDE SEQUENCE</scope>
    <source>
        <strain evidence="1">NZFS 3830</strain>
    </source>
</reference>
<gene>
    <name evidence="1" type="ORF">JG687_00008297</name>
</gene>
<evidence type="ECO:0000313" key="1">
    <source>
        <dbReference type="EMBL" id="KAG6960296.1"/>
    </source>
</evidence>
<proteinExistence type="predicted"/>
<sequence>MRSWFTYQEALDCLALDRMAHSQFPFDSLIAMFFGMMSQNRLDEKPGANHVPSWFFRDDLCSLRRSP</sequence>
<accession>A0A8T1UFY0</accession>
<dbReference type="AlphaFoldDB" id="A0A8T1UFY0"/>
<name>A0A8T1UFY0_9STRA</name>
<evidence type="ECO:0000313" key="2">
    <source>
        <dbReference type="Proteomes" id="UP000688947"/>
    </source>
</evidence>
<dbReference type="EMBL" id="JAENGZ010000393">
    <property type="protein sequence ID" value="KAG6960296.1"/>
    <property type="molecule type" value="Genomic_DNA"/>
</dbReference>
<dbReference type="Proteomes" id="UP000688947">
    <property type="component" value="Unassembled WGS sequence"/>
</dbReference>
<protein>
    <submittedName>
        <fullName evidence="1">Uncharacterized protein</fullName>
    </submittedName>
</protein>